<organism evidence="2 3">
    <name type="scientific">Lachnospira multipara</name>
    <dbReference type="NCBI Taxonomy" id="28051"/>
    <lineage>
        <taxon>Bacteria</taxon>
        <taxon>Bacillati</taxon>
        <taxon>Bacillota</taxon>
        <taxon>Clostridia</taxon>
        <taxon>Lachnospirales</taxon>
        <taxon>Lachnospiraceae</taxon>
        <taxon>Lachnospira</taxon>
    </lineage>
</organism>
<dbReference type="CDD" id="cd05151">
    <property type="entry name" value="ChoK-like"/>
    <property type="match status" value="1"/>
</dbReference>
<sequence>MNIYKKEVLTTIKANKINNQRELSNKLGFSIGKINTTIKSLRTKKLIKEDSLDITSEAKKILDNNKVNNAIILAAGYGMRMVPINTELPKGLIQVRGETLVERLIKQLHEAGITKITLVAGFMKESYEFLMDEYDVDILVNPMYHERNNLHSLALASRLINGTYIIPCDMYFEDNPFRKSELYSWYAVDETKDYDSYVEVTRKLSYRYIKHNGNHMLGLAYVSTKDSKDMVEIIGFRDADPSFYKAFWEDAFIRDNEMIFNTRIINSSEVTEINTYEQLRDFDEKSLNLDSKEINIAANSLDVKPSDIKNIEILKKGMTNKSFSFETEKKKYIMRIPGKGTNGLVNRKEEYSVYQTIKNLNLCDDLIYMNPDNGYKITEFIEGARNCDAYNPEDLRKCMSALRKFHSMQLKVKHSFDLKKKINYYEELWSGESSAYVDYETTKAKVFKLLDYVNKQDKEYCLCHIDSVPDNFMLYKDAQGKEQVRLIDWEYAGMQDPNLDIAMFAIYAMYDRVMVDKLIDYYYTEDCSDDIRHRIYAYIAIAGLLWSNWCEYKRMLGVEFGEYSLRQYRYAKDYYKILVNELGEF</sequence>
<keyword evidence="3" id="KW-1185">Reference proteome</keyword>
<keyword evidence="2" id="KW-0808">Transferase</keyword>
<proteinExistence type="predicted"/>
<dbReference type="STRING" id="1410661.GCA_000702205_01453"/>
<feature type="domain" description="MobA-like NTP transferase" evidence="1">
    <location>
        <begin position="70"/>
        <end position="172"/>
    </location>
</feature>
<gene>
    <name evidence="2" type="ORF">SAMN05216537_1185</name>
</gene>
<dbReference type="Gene3D" id="3.90.1200.10">
    <property type="match status" value="1"/>
</dbReference>
<accession>A0A1H5WSC4</accession>
<dbReference type="Pfam" id="PF01633">
    <property type="entry name" value="Choline_kinase"/>
    <property type="match status" value="1"/>
</dbReference>
<dbReference type="GO" id="GO:0006646">
    <property type="term" value="P:phosphatidylethanolamine biosynthetic process"/>
    <property type="evidence" value="ECO:0007669"/>
    <property type="project" value="TreeGrafter"/>
</dbReference>
<evidence type="ECO:0000313" key="2">
    <source>
        <dbReference type="EMBL" id="SEG02170.1"/>
    </source>
</evidence>
<dbReference type="Pfam" id="PF12804">
    <property type="entry name" value="NTP_transf_3"/>
    <property type="match status" value="1"/>
</dbReference>
<keyword evidence="2" id="KW-0548">Nucleotidyltransferase</keyword>
<dbReference type="EMBL" id="FNUL01000018">
    <property type="protein sequence ID" value="SEG02170.1"/>
    <property type="molecule type" value="Genomic_DNA"/>
</dbReference>
<evidence type="ECO:0000259" key="1">
    <source>
        <dbReference type="Pfam" id="PF12804"/>
    </source>
</evidence>
<evidence type="ECO:0000313" key="3">
    <source>
        <dbReference type="Proteomes" id="UP000236726"/>
    </source>
</evidence>
<dbReference type="GO" id="GO:0005737">
    <property type="term" value="C:cytoplasm"/>
    <property type="evidence" value="ECO:0007669"/>
    <property type="project" value="TreeGrafter"/>
</dbReference>
<dbReference type="RefSeq" id="WP_103953397.1">
    <property type="nucleotide sequence ID" value="NZ_FNUL01000018.1"/>
</dbReference>
<dbReference type="PANTHER" id="PTHR22603:SF66">
    <property type="entry name" value="ETHANOLAMINE KINASE"/>
    <property type="match status" value="1"/>
</dbReference>
<dbReference type="Proteomes" id="UP000236726">
    <property type="component" value="Unassembled WGS sequence"/>
</dbReference>
<dbReference type="InterPro" id="IPR011009">
    <property type="entry name" value="Kinase-like_dom_sf"/>
</dbReference>
<dbReference type="PANTHER" id="PTHR22603">
    <property type="entry name" value="CHOLINE/ETHANOALAMINE KINASE"/>
    <property type="match status" value="1"/>
</dbReference>
<name>A0A1H5WSC4_9FIRM</name>
<protein>
    <submittedName>
        <fullName evidence="2">CTP:phosphocholine cytidylyltransferase</fullName>
    </submittedName>
</protein>
<dbReference type="SUPFAM" id="SSF53448">
    <property type="entry name" value="Nucleotide-diphospho-sugar transferases"/>
    <property type="match status" value="1"/>
</dbReference>
<dbReference type="GO" id="GO:0004305">
    <property type="term" value="F:ethanolamine kinase activity"/>
    <property type="evidence" value="ECO:0007669"/>
    <property type="project" value="TreeGrafter"/>
</dbReference>
<dbReference type="GO" id="GO:0016779">
    <property type="term" value="F:nucleotidyltransferase activity"/>
    <property type="evidence" value="ECO:0007669"/>
    <property type="project" value="UniProtKB-KW"/>
</dbReference>
<dbReference type="Gene3D" id="3.90.550.10">
    <property type="entry name" value="Spore Coat Polysaccharide Biosynthesis Protein SpsA, Chain A"/>
    <property type="match status" value="1"/>
</dbReference>
<dbReference type="SUPFAM" id="SSF56112">
    <property type="entry name" value="Protein kinase-like (PK-like)"/>
    <property type="match status" value="1"/>
</dbReference>
<dbReference type="Gene3D" id="3.30.200.20">
    <property type="entry name" value="Phosphorylase Kinase, domain 1"/>
    <property type="match status" value="1"/>
</dbReference>
<reference evidence="2 3" key="1">
    <citation type="submission" date="2016-10" db="EMBL/GenBank/DDBJ databases">
        <authorList>
            <person name="de Groot N.N."/>
        </authorList>
    </citation>
    <scope>NUCLEOTIDE SEQUENCE [LARGE SCALE GENOMIC DNA]</scope>
    <source>
        <strain evidence="2 3">D15d</strain>
    </source>
</reference>
<dbReference type="AlphaFoldDB" id="A0A1H5WSC4"/>
<dbReference type="InterPro" id="IPR029044">
    <property type="entry name" value="Nucleotide-diphossugar_trans"/>
</dbReference>
<dbReference type="InterPro" id="IPR025877">
    <property type="entry name" value="MobA-like_NTP_Trfase"/>
</dbReference>